<dbReference type="AlphaFoldDB" id="A0A101TPN9"/>
<dbReference type="OrthoDB" id="4291914at2"/>
<keyword evidence="3" id="KW-1185">Reference proteome</keyword>
<gene>
    <name evidence="2" type="ORF">AQJ67_33635</name>
</gene>
<evidence type="ECO:0000313" key="2">
    <source>
        <dbReference type="EMBL" id="KUN96186.1"/>
    </source>
</evidence>
<feature type="region of interest" description="Disordered" evidence="1">
    <location>
        <begin position="1"/>
        <end position="45"/>
    </location>
</feature>
<dbReference type="RefSeq" id="WP_062723141.1">
    <property type="nucleotide sequence ID" value="NZ_KQ948936.1"/>
</dbReference>
<dbReference type="Proteomes" id="UP000053429">
    <property type="component" value="Unassembled WGS sequence"/>
</dbReference>
<protein>
    <submittedName>
        <fullName evidence="2">Uncharacterized protein</fullName>
    </submittedName>
</protein>
<organism evidence="2 3">
    <name type="scientific">Streptomyces caeruleatus</name>
    <dbReference type="NCBI Taxonomy" id="661399"/>
    <lineage>
        <taxon>Bacteria</taxon>
        <taxon>Bacillati</taxon>
        <taxon>Actinomycetota</taxon>
        <taxon>Actinomycetes</taxon>
        <taxon>Kitasatosporales</taxon>
        <taxon>Streptomycetaceae</taxon>
        <taxon>Streptomyces</taxon>
    </lineage>
</organism>
<name>A0A101TPN9_9ACTN</name>
<reference evidence="2 3" key="1">
    <citation type="submission" date="2015-10" db="EMBL/GenBank/DDBJ databases">
        <title>Draft genome sequence of Streptomyces caeruleatus NRRL B-24802, type strain for the species Streptomyces caeruleatus.</title>
        <authorList>
            <person name="Ruckert C."/>
            <person name="Winkler A."/>
            <person name="Kalinowski J."/>
            <person name="Kampfer P."/>
            <person name="Glaeser S."/>
        </authorList>
    </citation>
    <scope>NUCLEOTIDE SEQUENCE [LARGE SCALE GENOMIC DNA]</scope>
    <source>
        <strain evidence="2 3">NRRL B-24802</strain>
    </source>
</reference>
<accession>A0A101TPN9</accession>
<dbReference type="STRING" id="661399.AQJ67_33635"/>
<dbReference type="EMBL" id="LMWY01000044">
    <property type="protein sequence ID" value="KUN96186.1"/>
    <property type="molecule type" value="Genomic_DNA"/>
</dbReference>
<sequence length="175" mass="19420">MSTSDHQQPGPDEGEPEARPLSSVEISRRVRRTRTASDRPATEKFRDQLFALITEHEREVVAERALAGDPNPTDADPLEYVYEIAEHYAQREQRTGYLAQLADELTLDDVRALRLAGEAAKAATPLVVMAETNRGKEVPQIAEEVGLTESRVYAILREQRAADPDGVSPPTTDEQ</sequence>
<comment type="caution">
    <text evidence="2">The sequence shown here is derived from an EMBL/GenBank/DDBJ whole genome shotgun (WGS) entry which is preliminary data.</text>
</comment>
<evidence type="ECO:0000313" key="3">
    <source>
        <dbReference type="Proteomes" id="UP000053429"/>
    </source>
</evidence>
<proteinExistence type="predicted"/>
<feature type="compositionally biased region" description="Basic and acidic residues" evidence="1">
    <location>
        <begin position="35"/>
        <end position="45"/>
    </location>
</feature>
<evidence type="ECO:0000256" key="1">
    <source>
        <dbReference type="SAM" id="MobiDB-lite"/>
    </source>
</evidence>